<dbReference type="InterPro" id="IPR027268">
    <property type="entry name" value="Peptidase_M4/M1_CTD_sf"/>
</dbReference>
<dbReference type="SUPFAM" id="SSF55486">
    <property type="entry name" value="Metalloproteases ('zincins'), catalytic domain"/>
    <property type="match status" value="1"/>
</dbReference>
<dbReference type="InterPro" id="IPR050344">
    <property type="entry name" value="Peptidase_M1_aminopeptidases"/>
</dbReference>
<evidence type="ECO:0000256" key="2">
    <source>
        <dbReference type="ARBA" id="ARBA00001947"/>
    </source>
</evidence>
<evidence type="ECO:0000256" key="8">
    <source>
        <dbReference type="ARBA" id="ARBA00022723"/>
    </source>
</evidence>
<dbReference type="AlphaFoldDB" id="A0A3G8ZMD7"/>
<evidence type="ECO:0000256" key="1">
    <source>
        <dbReference type="ARBA" id="ARBA00000098"/>
    </source>
</evidence>
<dbReference type="GO" id="GO:0006508">
    <property type="term" value="P:proteolysis"/>
    <property type="evidence" value="ECO:0007669"/>
    <property type="project" value="UniProtKB-KW"/>
</dbReference>
<dbReference type="GO" id="GO:0042277">
    <property type="term" value="F:peptide binding"/>
    <property type="evidence" value="ECO:0007669"/>
    <property type="project" value="TreeGrafter"/>
</dbReference>
<evidence type="ECO:0000256" key="5">
    <source>
        <dbReference type="ARBA" id="ARBA00015611"/>
    </source>
</evidence>
<dbReference type="Gene3D" id="1.10.390.10">
    <property type="entry name" value="Neutral Protease Domain 2"/>
    <property type="match status" value="1"/>
</dbReference>
<evidence type="ECO:0000256" key="10">
    <source>
        <dbReference type="ARBA" id="ARBA00022833"/>
    </source>
</evidence>
<dbReference type="RefSeq" id="WP_124799227.1">
    <property type="nucleotide sequence ID" value="NZ_CP034170.1"/>
</dbReference>
<proteinExistence type="inferred from homology"/>
<dbReference type="GO" id="GO:0016020">
    <property type="term" value="C:membrane"/>
    <property type="evidence" value="ECO:0007669"/>
    <property type="project" value="TreeGrafter"/>
</dbReference>
<evidence type="ECO:0000256" key="4">
    <source>
        <dbReference type="ARBA" id="ARBA00012564"/>
    </source>
</evidence>
<evidence type="ECO:0000256" key="7">
    <source>
        <dbReference type="ARBA" id="ARBA00022670"/>
    </source>
</evidence>
<protein>
    <recommendedName>
        <fullName evidence="5">Aminopeptidase N</fullName>
        <ecNumber evidence="4">3.4.11.2</ecNumber>
    </recommendedName>
    <alternativeName>
        <fullName evidence="12">Alanine aminopeptidase</fullName>
    </alternativeName>
    <alternativeName>
        <fullName evidence="13">Lysyl aminopeptidase</fullName>
    </alternativeName>
</protein>
<reference evidence="16 17" key="2">
    <citation type="submission" date="2018-12" db="EMBL/GenBank/DDBJ databases">
        <title>Nakamurella antarcticus sp. nov., isolated from Antarctica South Shetland Islands soil.</title>
        <authorList>
            <person name="Peng F."/>
        </authorList>
    </citation>
    <scope>NUCLEOTIDE SEQUENCE [LARGE SCALE GENOMIC DNA]</scope>
    <source>
        <strain evidence="16 17">S14-144</strain>
    </source>
</reference>
<evidence type="ECO:0000256" key="3">
    <source>
        <dbReference type="ARBA" id="ARBA00010136"/>
    </source>
</evidence>
<sequence length="441" mass="48423">MPKLSITAAAPGAATAGDPYVALHGNGGYRVTRYDLTLTYRMSSNRLVARAEISAVATQPLTRFTLDLAGLRVSKVSVNSHPAAKFTQPGRKLHIWPAMPLAVGAAMVVVISYSGNPGPIGGRWGQVGWEELDNGVIVAGQPTGAPTWFPCNDHPSDKASFRIGITTDSPYYALANGVLTDKKKAASQTTWVYEQQEPMATYLATVQIGEYEMVELTSKPVPTRGLIPTSKRSQFKADFGRQGDMVAYFGSVFGPYPFAAYTVVVTADDLEIPLEAQGLSIFGANYLDGKRGQERLVAHELAHQWFGNSLTVSAWQHIWLNEGFACYAEWLWAEHSGGTAADVSAIAALGHLRKQRQDLILTDPGPELMFDDRVYKRGALTLHAVRKQLGNEQFFLLLRDWVASNRYSLVNTDAFLAIAQRYGVDLEMLQRWLFQAPLPDL</sequence>
<evidence type="ECO:0000256" key="11">
    <source>
        <dbReference type="ARBA" id="ARBA00023049"/>
    </source>
</evidence>
<comment type="similarity">
    <text evidence="3">Belongs to the peptidase M1 family.</text>
</comment>
<evidence type="ECO:0000256" key="13">
    <source>
        <dbReference type="ARBA" id="ARBA00031533"/>
    </source>
</evidence>
<dbReference type="GO" id="GO:0005615">
    <property type="term" value="C:extracellular space"/>
    <property type="evidence" value="ECO:0007669"/>
    <property type="project" value="TreeGrafter"/>
</dbReference>
<dbReference type="Pfam" id="PF17900">
    <property type="entry name" value="Peptidase_M1_N"/>
    <property type="match status" value="1"/>
</dbReference>
<evidence type="ECO:0000259" key="14">
    <source>
        <dbReference type="Pfam" id="PF01433"/>
    </source>
</evidence>
<dbReference type="Proteomes" id="UP000268084">
    <property type="component" value="Chromosome"/>
</dbReference>
<dbReference type="GO" id="GO:0043171">
    <property type="term" value="P:peptide catabolic process"/>
    <property type="evidence" value="ECO:0007669"/>
    <property type="project" value="TreeGrafter"/>
</dbReference>
<dbReference type="GO" id="GO:0070006">
    <property type="term" value="F:metalloaminopeptidase activity"/>
    <property type="evidence" value="ECO:0007669"/>
    <property type="project" value="TreeGrafter"/>
</dbReference>
<dbReference type="EMBL" id="CP034170">
    <property type="protein sequence ID" value="AZI58318.1"/>
    <property type="molecule type" value="Genomic_DNA"/>
</dbReference>
<name>A0A3G8ZMD7_9ACTN</name>
<dbReference type="PRINTS" id="PR00756">
    <property type="entry name" value="ALADIPTASE"/>
</dbReference>
<keyword evidence="11" id="KW-0482">Metalloprotease</keyword>
<evidence type="ECO:0000313" key="16">
    <source>
        <dbReference type="EMBL" id="AZI58318.1"/>
    </source>
</evidence>
<keyword evidence="7" id="KW-0645">Protease</keyword>
<dbReference type="GO" id="GO:0005737">
    <property type="term" value="C:cytoplasm"/>
    <property type="evidence" value="ECO:0007669"/>
    <property type="project" value="TreeGrafter"/>
</dbReference>
<gene>
    <name evidence="16" type="ORF">EH165_09375</name>
</gene>
<comment type="catalytic activity">
    <reaction evidence="1">
        <text>Release of an N-terminal amino acid, Xaa-|-Yaa- from a peptide, amide or arylamide. Xaa is preferably Ala, but may be most amino acids including Pro (slow action). When a terminal hydrophobic residue is followed by a prolyl residue, the two may be released as an intact Xaa-Pro dipeptide.</text>
        <dbReference type="EC" id="3.4.11.2"/>
    </reaction>
</comment>
<dbReference type="PANTHER" id="PTHR11533">
    <property type="entry name" value="PROTEASE M1 ZINC METALLOPROTEASE"/>
    <property type="match status" value="1"/>
</dbReference>
<dbReference type="PANTHER" id="PTHR11533:SF174">
    <property type="entry name" value="PUROMYCIN-SENSITIVE AMINOPEPTIDASE-RELATED"/>
    <property type="match status" value="1"/>
</dbReference>
<dbReference type="OrthoDB" id="100605at2"/>
<dbReference type="KEGG" id="nak:EH165_09375"/>
<dbReference type="SUPFAM" id="SSF63737">
    <property type="entry name" value="Leukotriene A4 hydrolase N-terminal domain"/>
    <property type="match status" value="1"/>
</dbReference>
<dbReference type="Pfam" id="PF01433">
    <property type="entry name" value="Peptidase_M1"/>
    <property type="match status" value="1"/>
</dbReference>
<keyword evidence="10" id="KW-0862">Zinc</keyword>
<dbReference type="GO" id="GO:0008270">
    <property type="term" value="F:zinc ion binding"/>
    <property type="evidence" value="ECO:0007669"/>
    <property type="project" value="InterPro"/>
</dbReference>
<evidence type="ECO:0000256" key="9">
    <source>
        <dbReference type="ARBA" id="ARBA00022801"/>
    </source>
</evidence>
<accession>A0A3G8ZMD7</accession>
<dbReference type="InterPro" id="IPR014782">
    <property type="entry name" value="Peptidase_M1_dom"/>
</dbReference>
<keyword evidence="8" id="KW-0479">Metal-binding</keyword>
<keyword evidence="17" id="KW-1185">Reference proteome</keyword>
<evidence type="ECO:0000256" key="12">
    <source>
        <dbReference type="ARBA" id="ARBA00029811"/>
    </source>
</evidence>
<dbReference type="EC" id="3.4.11.2" evidence="4"/>
<dbReference type="GO" id="GO:0016285">
    <property type="term" value="F:alanyl aminopeptidase activity"/>
    <property type="evidence" value="ECO:0007669"/>
    <property type="project" value="UniProtKB-EC"/>
</dbReference>
<dbReference type="InterPro" id="IPR042097">
    <property type="entry name" value="Aminopeptidase_N-like_N_sf"/>
</dbReference>
<keyword evidence="6" id="KW-0031">Aminopeptidase</keyword>
<feature type="domain" description="Peptidase M1 membrane alanine aminopeptidase" evidence="14">
    <location>
        <begin position="254"/>
        <end position="425"/>
    </location>
</feature>
<reference evidence="16 17" key="1">
    <citation type="submission" date="2018-11" db="EMBL/GenBank/DDBJ databases">
        <authorList>
            <person name="Da X."/>
        </authorList>
    </citation>
    <scope>NUCLEOTIDE SEQUENCE [LARGE SCALE GENOMIC DNA]</scope>
    <source>
        <strain evidence="16 17">S14-144</strain>
    </source>
</reference>
<keyword evidence="9" id="KW-0378">Hydrolase</keyword>
<dbReference type="Gene3D" id="2.60.40.1730">
    <property type="entry name" value="tricorn interacting facor f3 domain"/>
    <property type="match status" value="1"/>
</dbReference>
<dbReference type="CDD" id="cd09603">
    <property type="entry name" value="M1_APN_like"/>
    <property type="match status" value="1"/>
</dbReference>
<evidence type="ECO:0000313" key="17">
    <source>
        <dbReference type="Proteomes" id="UP000268084"/>
    </source>
</evidence>
<feature type="domain" description="Aminopeptidase N-like N-terminal" evidence="15">
    <location>
        <begin position="33"/>
        <end position="203"/>
    </location>
</feature>
<comment type="cofactor">
    <cofactor evidence="2">
        <name>Zn(2+)</name>
        <dbReference type="ChEBI" id="CHEBI:29105"/>
    </cofactor>
</comment>
<dbReference type="InterPro" id="IPR001930">
    <property type="entry name" value="Peptidase_M1"/>
</dbReference>
<evidence type="ECO:0000256" key="6">
    <source>
        <dbReference type="ARBA" id="ARBA00022438"/>
    </source>
</evidence>
<evidence type="ECO:0000259" key="15">
    <source>
        <dbReference type="Pfam" id="PF17900"/>
    </source>
</evidence>
<dbReference type="InterPro" id="IPR045357">
    <property type="entry name" value="Aminopeptidase_N-like_N"/>
</dbReference>
<organism evidence="16 17">
    <name type="scientific">Nakamurella antarctica</name>
    <dbReference type="NCBI Taxonomy" id="1902245"/>
    <lineage>
        <taxon>Bacteria</taxon>
        <taxon>Bacillati</taxon>
        <taxon>Actinomycetota</taxon>
        <taxon>Actinomycetes</taxon>
        <taxon>Nakamurellales</taxon>
        <taxon>Nakamurellaceae</taxon>
        <taxon>Nakamurella</taxon>
    </lineage>
</organism>